<gene>
    <name evidence="3" type="ORF">C457_08879</name>
</gene>
<proteinExistence type="predicted"/>
<dbReference type="Proteomes" id="UP000011559">
    <property type="component" value="Unassembled WGS sequence"/>
</dbReference>
<dbReference type="OrthoDB" id="180223at2157"/>
<dbReference type="Pfam" id="PF00111">
    <property type="entry name" value="Fer2"/>
    <property type="match status" value="1"/>
</dbReference>
<dbReference type="EMBL" id="AOLG01000014">
    <property type="protein sequence ID" value="ELZ70553.1"/>
    <property type="molecule type" value="Genomic_DNA"/>
</dbReference>
<dbReference type="RefSeq" id="WP_008093727.1">
    <property type="nucleotide sequence ID" value="NZ_AOLG01000014.1"/>
</dbReference>
<dbReference type="InterPro" id="IPR036010">
    <property type="entry name" value="2Fe-2S_ferredoxin-like_sf"/>
</dbReference>
<dbReference type="SUPFAM" id="SSF54292">
    <property type="entry name" value="2Fe-2S ferredoxin-like"/>
    <property type="match status" value="1"/>
</dbReference>
<dbReference type="InterPro" id="IPR001041">
    <property type="entry name" value="2Fe-2S_ferredoxin-type"/>
</dbReference>
<dbReference type="GO" id="GO:0051536">
    <property type="term" value="F:iron-sulfur cluster binding"/>
    <property type="evidence" value="ECO:0007669"/>
    <property type="project" value="InterPro"/>
</dbReference>
<dbReference type="CDD" id="cd00207">
    <property type="entry name" value="fer2"/>
    <property type="match status" value="1"/>
</dbReference>
<name>M0GGA2_HALPT</name>
<dbReference type="PROSITE" id="PS51085">
    <property type="entry name" value="2FE2S_FER_2"/>
    <property type="match status" value="1"/>
</dbReference>
<evidence type="ECO:0000259" key="2">
    <source>
        <dbReference type="PROSITE" id="PS51085"/>
    </source>
</evidence>
<comment type="caution">
    <text evidence="3">The sequence shown here is derived from an EMBL/GenBank/DDBJ whole genome shotgun (WGS) entry which is preliminary data.</text>
</comment>
<evidence type="ECO:0000313" key="4">
    <source>
        <dbReference type="Proteomes" id="UP000011559"/>
    </source>
</evidence>
<dbReference type="Gene3D" id="3.10.20.30">
    <property type="match status" value="1"/>
</dbReference>
<keyword evidence="4" id="KW-1185">Reference proteome</keyword>
<organism evidence="3 4">
    <name type="scientific">Haloferax prahovense (strain DSM 18310 / JCM 13924 / TL6)</name>
    <dbReference type="NCBI Taxonomy" id="1227461"/>
    <lineage>
        <taxon>Archaea</taxon>
        <taxon>Methanobacteriati</taxon>
        <taxon>Methanobacteriota</taxon>
        <taxon>Stenosarchaea group</taxon>
        <taxon>Halobacteria</taxon>
        <taxon>Halobacteriales</taxon>
        <taxon>Haloferacaceae</taxon>
        <taxon>Haloferax</taxon>
    </lineage>
</organism>
<dbReference type="AlphaFoldDB" id="M0GGA2"/>
<feature type="region of interest" description="Disordered" evidence="1">
    <location>
        <begin position="1"/>
        <end position="39"/>
    </location>
</feature>
<feature type="domain" description="2Fe-2S ferredoxin-type" evidence="2">
    <location>
        <begin position="15"/>
        <end position="125"/>
    </location>
</feature>
<feature type="compositionally biased region" description="Basic and acidic residues" evidence="1">
    <location>
        <begin position="1"/>
        <end position="13"/>
    </location>
</feature>
<dbReference type="InterPro" id="IPR012675">
    <property type="entry name" value="Beta-grasp_dom_sf"/>
</dbReference>
<dbReference type="PATRIC" id="fig|1227461.3.peg.1796"/>
<reference evidence="3 4" key="1">
    <citation type="journal article" date="2014" name="PLoS Genet.">
        <title>Phylogenetically driven sequencing of extremely halophilic archaea reveals strategies for static and dynamic osmo-response.</title>
        <authorList>
            <person name="Becker E.A."/>
            <person name="Seitzer P.M."/>
            <person name="Tritt A."/>
            <person name="Larsen D."/>
            <person name="Krusor M."/>
            <person name="Yao A.I."/>
            <person name="Wu D."/>
            <person name="Madern D."/>
            <person name="Eisen J.A."/>
            <person name="Darling A.E."/>
            <person name="Facciotti M.T."/>
        </authorList>
    </citation>
    <scope>NUCLEOTIDE SEQUENCE [LARGE SCALE GENOMIC DNA]</scope>
    <source>
        <strain evidence="4">DSM 18310 / JCM 13924 / TL6</strain>
    </source>
</reference>
<protein>
    <submittedName>
        <fullName evidence="3">2Fe-2S iron-sulfur cluster binding domain-containing protein</fullName>
    </submittedName>
</protein>
<evidence type="ECO:0000313" key="3">
    <source>
        <dbReference type="EMBL" id="ELZ70553.1"/>
    </source>
</evidence>
<sequence>MSDRESHPERDPADSTVTVRVRGGDPDDERDSDTDGGRVTEVSVERGTVLRDALLDAGLSPYTRLTKRANCGGRGLCATCGVRIRSSEPTADHWHDDLAARFGYPRLSCQIRVDEPMTVELVEKTVWGGRE</sequence>
<evidence type="ECO:0000256" key="1">
    <source>
        <dbReference type="SAM" id="MobiDB-lite"/>
    </source>
</evidence>
<accession>M0GGA2</accession>